<evidence type="ECO:0000313" key="3">
    <source>
        <dbReference type="Proteomes" id="UP001589693"/>
    </source>
</evidence>
<evidence type="ECO:0000256" key="1">
    <source>
        <dbReference type="SAM" id="Phobius"/>
    </source>
</evidence>
<protein>
    <submittedName>
        <fullName evidence="2">Uncharacterized protein</fullName>
    </submittedName>
</protein>
<dbReference type="EMBL" id="JBHLZU010000015">
    <property type="protein sequence ID" value="MFB9905866.1"/>
    <property type="molecule type" value="Genomic_DNA"/>
</dbReference>
<gene>
    <name evidence="2" type="ORF">ACFFQA_18175</name>
</gene>
<feature type="transmembrane region" description="Helical" evidence="1">
    <location>
        <begin position="93"/>
        <end position="112"/>
    </location>
</feature>
<evidence type="ECO:0000313" key="2">
    <source>
        <dbReference type="EMBL" id="MFB9905866.1"/>
    </source>
</evidence>
<keyword evidence="3" id="KW-1185">Reference proteome</keyword>
<name>A0ABV6A1P1_9PSEU</name>
<dbReference type="Proteomes" id="UP001589693">
    <property type="component" value="Unassembled WGS sequence"/>
</dbReference>
<proteinExistence type="predicted"/>
<sequence>MECSAGRRISLAGWLGLPLLFVGMVAGLNGLLLLVSGSPVELSSALFGAAAALAVATGGEVEWRATWQRHWLRWPWATTLLVGGIFLDGTLVPALPSAAVGVLATGVLAIGLHRLHRRERESQEDEDQLVMGT</sequence>
<dbReference type="RefSeq" id="WP_377853284.1">
    <property type="nucleotide sequence ID" value="NZ_JBHLZU010000015.1"/>
</dbReference>
<keyword evidence="1" id="KW-1133">Transmembrane helix</keyword>
<feature type="transmembrane region" description="Helical" evidence="1">
    <location>
        <begin position="12"/>
        <end position="36"/>
    </location>
</feature>
<accession>A0ABV6A1P1</accession>
<organism evidence="2 3">
    <name type="scientific">Allokutzneria oryzae</name>
    <dbReference type="NCBI Taxonomy" id="1378989"/>
    <lineage>
        <taxon>Bacteria</taxon>
        <taxon>Bacillati</taxon>
        <taxon>Actinomycetota</taxon>
        <taxon>Actinomycetes</taxon>
        <taxon>Pseudonocardiales</taxon>
        <taxon>Pseudonocardiaceae</taxon>
        <taxon>Allokutzneria</taxon>
    </lineage>
</organism>
<reference evidence="2 3" key="1">
    <citation type="submission" date="2024-09" db="EMBL/GenBank/DDBJ databases">
        <authorList>
            <person name="Sun Q."/>
            <person name="Mori K."/>
        </authorList>
    </citation>
    <scope>NUCLEOTIDE SEQUENCE [LARGE SCALE GENOMIC DNA]</scope>
    <source>
        <strain evidence="2 3">TBRC 7907</strain>
    </source>
</reference>
<keyword evidence="1" id="KW-0472">Membrane</keyword>
<keyword evidence="1" id="KW-0812">Transmembrane</keyword>
<comment type="caution">
    <text evidence="2">The sequence shown here is derived from an EMBL/GenBank/DDBJ whole genome shotgun (WGS) entry which is preliminary data.</text>
</comment>